<feature type="region of interest" description="Disordered" evidence="1">
    <location>
        <begin position="36"/>
        <end position="111"/>
    </location>
</feature>
<dbReference type="AlphaFoldDB" id="A0AAP0CGN7"/>
<dbReference type="GO" id="GO:0005516">
    <property type="term" value="F:calmodulin binding"/>
    <property type="evidence" value="ECO:0007669"/>
    <property type="project" value="InterPro"/>
</dbReference>
<sequence length="376" mass="41489">MEKTVPNKHSRRHSTGNLMLELTGYEGVLSRYLSPPVPSCHDHCKPHSPGFDHPTQPKPTRKRSNKTDVDSVQGLKKPFTPIPKSQTRNVKSQSIESKRQDFKSKSKSEETDPFYITPARIARRYSDVNLPTNSLGEVGGLVRSGKIYEKINSRKDVKPVKCAAKMPGPVYGSTKPRVDHGSKKSKSAGPAGEVVQEKSNKSQSQNDERVLQNGAPIASKSDKDETPRSESQSNGTTAVSAVKKTENPTRVRKQAKENEEFSSQKLKFKNGKVIGSQFESGSPRKAKFGKGKVVDENKTVAEDGKSLRRLTSDGVLQTPESNSVSVLLKPCDVEEKKQDTRLNNVIEETASRLIKTRKSKVQALVGAFEMVSANEY</sequence>
<dbReference type="PANTHER" id="PTHR33349">
    <property type="entry name" value="EMB|CAB62594.1"/>
    <property type="match status" value="1"/>
</dbReference>
<reference evidence="3 4" key="1">
    <citation type="submission" date="2024-04" db="EMBL/GenBank/DDBJ databases">
        <title>The reference genome of an endangered Asteraceae, Deinandra increscens subsp. villosa, native to the Central Coast of California.</title>
        <authorList>
            <person name="Guilliams M."/>
            <person name="Hasenstab-Lehman K."/>
            <person name="Meyer R."/>
            <person name="Mcevoy S."/>
        </authorList>
    </citation>
    <scope>NUCLEOTIDE SEQUENCE [LARGE SCALE GENOMIC DNA]</scope>
    <source>
        <tissue evidence="3">Leaf</tissue>
    </source>
</reference>
<organism evidence="3 4">
    <name type="scientific">Deinandra increscens subsp. villosa</name>
    <dbReference type="NCBI Taxonomy" id="3103831"/>
    <lineage>
        <taxon>Eukaryota</taxon>
        <taxon>Viridiplantae</taxon>
        <taxon>Streptophyta</taxon>
        <taxon>Embryophyta</taxon>
        <taxon>Tracheophyta</taxon>
        <taxon>Spermatophyta</taxon>
        <taxon>Magnoliopsida</taxon>
        <taxon>eudicotyledons</taxon>
        <taxon>Gunneridae</taxon>
        <taxon>Pentapetalae</taxon>
        <taxon>asterids</taxon>
        <taxon>campanulids</taxon>
        <taxon>Asterales</taxon>
        <taxon>Asteraceae</taxon>
        <taxon>Asteroideae</taxon>
        <taxon>Heliantheae alliance</taxon>
        <taxon>Madieae</taxon>
        <taxon>Madiinae</taxon>
        <taxon>Deinandra</taxon>
    </lineage>
</organism>
<feature type="compositionally biased region" description="Basic and acidic residues" evidence="1">
    <location>
        <begin position="96"/>
        <end position="110"/>
    </location>
</feature>
<feature type="compositionally biased region" description="Polar residues" evidence="1">
    <location>
        <begin position="83"/>
        <end position="95"/>
    </location>
</feature>
<evidence type="ECO:0000313" key="3">
    <source>
        <dbReference type="EMBL" id="KAK9053807.1"/>
    </source>
</evidence>
<evidence type="ECO:0000259" key="2">
    <source>
        <dbReference type="SMART" id="SM01054"/>
    </source>
</evidence>
<feature type="region of interest" description="Disordered" evidence="1">
    <location>
        <begin position="144"/>
        <end position="291"/>
    </location>
</feature>
<evidence type="ECO:0000313" key="4">
    <source>
        <dbReference type="Proteomes" id="UP001408789"/>
    </source>
</evidence>
<name>A0AAP0CGN7_9ASTR</name>
<comment type="caution">
    <text evidence="3">The sequence shown here is derived from an EMBL/GenBank/DDBJ whole genome shotgun (WGS) entry which is preliminary data.</text>
</comment>
<accession>A0AAP0CGN7</accession>
<feature type="compositionally biased region" description="Polar residues" evidence="1">
    <location>
        <begin position="229"/>
        <end position="239"/>
    </location>
</feature>
<feature type="domain" description="Calmodulin-binding" evidence="2">
    <location>
        <begin position="262"/>
        <end position="373"/>
    </location>
</feature>
<feature type="compositionally biased region" description="Basic and acidic residues" evidence="1">
    <location>
        <begin position="146"/>
        <end position="159"/>
    </location>
</feature>
<feature type="compositionally biased region" description="Basic and acidic residues" evidence="1">
    <location>
        <begin position="243"/>
        <end position="259"/>
    </location>
</feature>
<evidence type="ECO:0000256" key="1">
    <source>
        <dbReference type="SAM" id="MobiDB-lite"/>
    </source>
</evidence>
<dbReference type="EMBL" id="JBCNJP010000025">
    <property type="protein sequence ID" value="KAK9053807.1"/>
    <property type="molecule type" value="Genomic_DNA"/>
</dbReference>
<proteinExistence type="predicted"/>
<gene>
    <name evidence="3" type="ORF">SSX86_024881</name>
</gene>
<dbReference type="Pfam" id="PF07839">
    <property type="entry name" value="CaM_binding"/>
    <property type="match status" value="1"/>
</dbReference>
<dbReference type="Proteomes" id="UP001408789">
    <property type="component" value="Unassembled WGS sequence"/>
</dbReference>
<feature type="compositionally biased region" description="Basic and acidic residues" evidence="1">
    <location>
        <begin position="195"/>
        <end position="210"/>
    </location>
</feature>
<dbReference type="PANTHER" id="PTHR33349:SF41">
    <property type="entry name" value="EMB|CAB62594.1"/>
    <property type="match status" value="1"/>
</dbReference>
<dbReference type="SMART" id="SM01054">
    <property type="entry name" value="CaM_binding"/>
    <property type="match status" value="1"/>
</dbReference>
<dbReference type="InterPro" id="IPR012417">
    <property type="entry name" value="CaM-bd_dom_pln"/>
</dbReference>
<keyword evidence="4" id="KW-1185">Reference proteome</keyword>
<protein>
    <recommendedName>
        <fullName evidence="2">Calmodulin-binding domain-containing protein</fullName>
    </recommendedName>
</protein>